<organism evidence="2 3">
    <name type="scientific">Marinovum algicola</name>
    <dbReference type="NCBI Taxonomy" id="42444"/>
    <lineage>
        <taxon>Bacteria</taxon>
        <taxon>Pseudomonadati</taxon>
        <taxon>Pseudomonadota</taxon>
        <taxon>Alphaproteobacteria</taxon>
        <taxon>Rhodobacterales</taxon>
        <taxon>Roseobacteraceae</taxon>
        <taxon>Marinovum</taxon>
    </lineage>
</organism>
<dbReference type="PANTHER" id="PTHR20935:SF0">
    <property type="entry name" value="SERINE_THREONINE-PROTEIN PHOSPHATASE PGAM5, MITOCHONDRIAL"/>
    <property type="match status" value="1"/>
</dbReference>
<keyword evidence="3" id="KW-1185">Reference proteome</keyword>
<dbReference type="AlphaFoldDB" id="A0A975ZPF0"/>
<dbReference type="GeneID" id="80819429"/>
<dbReference type="InterPro" id="IPR013078">
    <property type="entry name" value="His_Pase_superF_clade-1"/>
</dbReference>
<dbReference type="PANTHER" id="PTHR20935">
    <property type="entry name" value="PHOSPHOGLYCERATE MUTASE-RELATED"/>
    <property type="match status" value="1"/>
</dbReference>
<evidence type="ECO:0000256" key="1">
    <source>
        <dbReference type="ARBA" id="ARBA00022801"/>
    </source>
</evidence>
<dbReference type="SUPFAM" id="SSF53254">
    <property type="entry name" value="Phosphoglycerate mutase-like"/>
    <property type="match status" value="1"/>
</dbReference>
<sequence length="216" mass="24463">MTHITLIRHGQANTHATTAEDYDRLSELGQQQAAWLGQYLHETQAQFDHVWAGDMSRHLATARGMGHDAPQIDARLNEFDYFTIARLAELEKDLPAPQSPEEFARNIPQLMEFWREDAFADAPERFADFEDRAQGAVDDILRAGGRSLVITSGGLISMVLRQVLRLDIPEMTRLMFLLRNSSVTEIEYVHGHLMLSVYNAVPHLAAPDRAHARTFI</sequence>
<dbReference type="SMART" id="SM00855">
    <property type="entry name" value="PGAM"/>
    <property type="match status" value="1"/>
</dbReference>
<keyword evidence="1" id="KW-0378">Hydrolase</keyword>
<dbReference type="InterPro" id="IPR029033">
    <property type="entry name" value="His_PPase_superfam"/>
</dbReference>
<dbReference type="GO" id="GO:0016787">
    <property type="term" value="F:hydrolase activity"/>
    <property type="evidence" value="ECO:0007669"/>
    <property type="project" value="UniProtKB-KW"/>
</dbReference>
<evidence type="ECO:0000313" key="3">
    <source>
        <dbReference type="Proteomes" id="UP000182932"/>
    </source>
</evidence>
<dbReference type="Proteomes" id="UP000182932">
    <property type="component" value="Unassembled WGS sequence"/>
</dbReference>
<proteinExistence type="predicted"/>
<dbReference type="Pfam" id="PF00300">
    <property type="entry name" value="His_Phos_1"/>
    <property type="match status" value="1"/>
</dbReference>
<dbReference type="InterPro" id="IPR051021">
    <property type="entry name" value="Mito_Ser/Thr_phosphatase"/>
</dbReference>
<reference evidence="2 3" key="1">
    <citation type="submission" date="2016-10" db="EMBL/GenBank/DDBJ databases">
        <authorList>
            <person name="Varghese N."/>
            <person name="Submissions S."/>
        </authorList>
    </citation>
    <scope>NUCLEOTIDE SEQUENCE [LARGE SCALE GENOMIC DNA]</scope>
    <source>
        <strain evidence="2 3">FF3</strain>
    </source>
</reference>
<name>A0A975ZPF0_9RHOB</name>
<dbReference type="EMBL" id="FNYY01000012">
    <property type="protein sequence ID" value="SEJ86075.1"/>
    <property type="molecule type" value="Genomic_DNA"/>
</dbReference>
<dbReference type="CDD" id="cd07067">
    <property type="entry name" value="HP_PGM_like"/>
    <property type="match status" value="1"/>
</dbReference>
<comment type="caution">
    <text evidence="2">The sequence shown here is derived from an EMBL/GenBank/DDBJ whole genome shotgun (WGS) entry which is preliminary data.</text>
</comment>
<protein>
    <submittedName>
        <fullName evidence="2">Broad specificity phosphatase PhoE</fullName>
    </submittedName>
</protein>
<dbReference type="RefSeq" id="WP_048529038.1">
    <property type="nucleotide sequence ID" value="NZ_CATLQZ010000010.1"/>
</dbReference>
<gene>
    <name evidence="2" type="ORF">SAMN04487940_11227</name>
</gene>
<evidence type="ECO:0000313" key="2">
    <source>
        <dbReference type="EMBL" id="SEJ86075.1"/>
    </source>
</evidence>
<accession>A0A975ZPF0</accession>
<dbReference type="Gene3D" id="3.40.50.1240">
    <property type="entry name" value="Phosphoglycerate mutase-like"/>
    <property type="match status" value="1"/>
</dbReference>